<gene>
    <name evidence="1" type="ORF">Scep_009477</name>
</gene>
<evidence type="ECO:0000313" key="1">
    <source>
        <dbReference type="EMBL" id="KAK9139796.1"/>
    </source>
</evidence>
<dbReference type="AlphaFoldDB" id="A0AAP0PGB2"/>
<sequence length="134" mass="15289">MACEILQLELGNMNLRLFGSPGKFYGQAQAHGKYGMLQDELSSFQVVVYEGKIREKPSSKEEARQFIKDSSSIPKDGFSRLLDLIQVSHNVDENSTYYDHSQLLKRLHVVIFSPDDKVNPIEHAKERFLFKGAL</sequence>
<organism evidence="1 2">
    <name type="scientific">Stephania cephalantha</name>
    <dbReference type="NCBI Taxonomy" id="152367"/>
    <lineage>
        <taxon>Eukaryota</taxon>
        <taxon>Viridiplantae</taxon>
        <taxon>Streptophyta</taxon>
        <taxon>Embryophyta</taxon>
        <taxon>Tracheophyta</taxon>
        <taxon>Spermatophyta</taxon>
        <taxon>Magnoliopsida</taxon>
        <taxon>Ranunculales</taxon>
        <taxon>Menispermaceae</taxon>
        <taxon>Menispermoideae</taxon>
        <taxon>Cissampelideae</taxon>
        <taxon>Stephania</taxon>
    </lineage>
</organism>
<comment type="caution">
    <text evidence="1">The sequence shown here is derived from an EMBL/GenBank/DDBJ whole genome shotgun (WGS) entry which is preliminary data.</text>
</comment>
<protein>
    <submittedName>
        <fullName evidence="1">Uncharacterized protein</fullName>
    </submittedName>
</protein>
<name>A0AAP0PGB2_9MAGN</name>
<evidence type="ECO:0000313" key="2">
    <source>
        <dbReference type="Proteomes" id="UP001419268"/>
    </source>
</evidence>
<proteinExistence type="predicted"/>
<dbReference type="Proteomes" id="UP001419268">
    <property type="component" value="Unassembled WGS sequence"/>
</dbReference>
<dbReference type="EMBL" id="JBBNAG010000004">
    <property type="protein sequence ID" value="KAK9139796.1"/>
    <property type="molecule type" value="Genomic_DNA"/>
</dbReference>
<keyword evidence="2" id="KW-1185">Reference proteome</keyword>
<reference evidence="1 2" key="1">
    <citation type="submission" date="2024-01" db="EMBL/GenBank/DDBJ databases">
        <title>Genome assemblies of Stephania.</title>
        <authorList>
            <person name="Yang L."/>
        </authorList>
    </citation>
    <scope>NUCLEOTIDE SEQUENCE [LARGE SCALE GENOMIC DNA]</scope>
    <source>
        <strain evidence="1">JXDWG</strain>
        <tissue evidence="1">Leaf</tissue>
    </source>
</reference>
<accession>A0AAP0PGB2</accession>